<dbReference type="UniPathway" id="UPA00047">
    <property type="reaction ID" value="UER00055"/>
</dbReference>
<dbReference type="Pfam" id="PF22629">
    <property type="entry name" value="ACT_AHAS_ss"/>
    <property type="match status" value="1"/>
</dbReference>
<dbReference type="InterPro" id="IPR019455">
    <property type="entry name" value="Acetolactate_synth_ssu_C"/>
</dbReference>
<dbReference type="PROSITE" id="PS51671">
    <property type="entry name" value="ACT"/>
    <property type="match status" value="1"/>
</dbReference>
<organism evidence="10 11">
    <name type="scientific">Paludibaculum fermentans</name>
    <dbReference type="NCBI Taxonomy" id="1473598"/>
    <lineage>
        <taxon>Bacteria</taxon>
        <taxon>Pseudomonadati</taxon>
        <taxon>Acidobacteriota</taxon>
        <taxon>Terriglobia</taxon>
        <taxon>Bryobacterales</taxon>
        <taxon>Bryobacteraceae</taxon>
        <taxon>Paludibaculum</taxon>
    </lineage>
</organism>
<name>A0A7S7NTP7_PALFE</name>
<keyword evidence="11" id="KW-1185">Reference proteome</keyword>
<comment type="pathway">
    <text evidence="2 8">Amino-acid biosynthesis; L-valine biosynthesis; L-valine from pyruvate: step 1/4.</text>
</comment>
<comment type="subunit">
    <text evidence="4 8">Dimer of large and small chains.</text>
</comment>
<protein>
    <recommendedName>
        <fullName evidence="8">Acetolactate synthase small subunit</fullName>
        <shortName evidence="8">AHAS</shortName>
        <shortName evidence="8">ALS</shortName>
        <ecNumber evidence="8">2.2.1.6</ecNumber>
    </recommendedName>
    <alternativeName>
        <fullName evidence="8">Acetohydroxy-acid synthase small subunit</fullName>
    </alternativeName>
</protein>
<proteinExistence type="inferred from homology"/>
<evidence type="ECO:0000256" key="8">
    <source>
        <dbReference type="RuleBase" id="RU368092"/>
    </source>
</evidence>
<dbReference type="InterPro" id="IPR054480">
    <property type="entry name" value="AHAS_small-like_ACT"/>
</dbReference>
<dbReference type="Pfam" id="PF10369">
    <property type="entry name" value="ALS_ss_C"/>
    <property type="match status" value="1"/>
</dbReference>
<dbReference type="GO" id="GO:1990610">
    <property type="term" value="F:acetolactate synthase regulator activity"/>
    <property type="evidence" value="ECO:0007669"/>
    <property type="project" value="UniProtKB-UniRule"/>
</dbReference>
<evidence type="ECO:0000256" key="3">
    <source>
        <dbReference type="ARBA" id="ARBA00006341"/>
    </source>
</evidence>
<comment type="catalytic activity">
    <reaction evidence="7 8">
        <text>2 pyruvate + H(+) = (2S)-2-acetolactate + CO2</text>
        <dbReference type="Rhea" id="RHEA:25249"/>
        <dbReference type="ChEBI" id="CHEBI:15361"/>
        <dbReference type="ChEBI" id="CHEBI:15378"/>
        <dbReference type="ChEBI" id="CHEBI:16526"/>
        <dbReference type="ChEBI" id="CHEBI:58476"/>
        <dbReference type="EC" id="2.2.1.6"/>
    </reaction>
</comment>
<evidence type="ECO:0000259" key="9">
    <source>
        <dbReference type="PROSITE" id="PS51671"/>
    </source>
</evidence>
<dbReference type="NCBIfam" id="TIGR00119">
    <property type="entry name" value="acolac_sm"/>
    <property type="match status" value="1"/>
</dbReference>
<dbReference type="EMBL" id="CP063849">
    <property type="protein sequence ID" value="QOY89642.1"/>
    <property type="molecule type" value="Genomic_DNA"/>
</dbReference>
<evidence type="ECO:0000313" key="11">
    <source>
        <dbReference type="Proteomes" id="UP000593892"/>
    </source>
</evidence>
<dbReference type="PANTHER" id="PTHR30239">
    <property type="entry name" value="ACETOLACTATE SYNTHASE SMALL SUBUNIT"/>
    <property type="match status" value="1"/>
</dbReference>
<keyword evidence="8 10" id="KW-0808">Transferase</keyword>
<accession>A0A7S7NTP7</accession>
<keyword evidence="6 8" id="KW-0100">Branched-chain amino acid biosynthesis</keyword>
<dbReference type="GO" id="GO:0005829">
    <property type="term" value="C:cytosol"/>
    <property type="evidence" value="ECO:0007669"/>
    <property type="project" value="TreeGrafter"/>
</dbReference>
<evidence type="ECO:0000256" key="2">
    <source>
        <dbReference type="ARBA" id="ARBA00005025"/>
    </source>
</evidence>
<evidence type="ECO:0000313" key="10">
    <source>
        <dbReference type="EMBL" id="QOY89642.1"/>
    </source>
</evidence>
<dbReference type="GO" id="GO:0009099">
    <property type="term" value="P:L-valine biosynthetic process"/>
    <property type="evidence" value="ECO:0007669"/>
    <property type="project" value="UniProtKB-UniRule"/>
</dbReference>
<dbReference type="InterPro" id="IPR004789">
    <property type="entry name" value="Acetalactate_synth_ssu"/>
</dbReference>
<evidence type="ECO:0000256" key="5">
    <source>
        <dbReference type="ARBA" id="ARBA00022605"/>
    </source>
</evidence>
<comment type="function">
    <text evidence="8">Catalyzes the conversion of 2 pyruvate molecules into acetolactate in the first common step of the biosynthetic pathway of the branched-amino acids such as leucine, isoleucine, and valine.</text>
</comment>
<evidence type="ECO:0000256" key="1">
    <source>
        <dbReference type="ARBA" id="ARBA00004974"/>
    </source>
</evidence>
<dbReference type="AlphaFoldDB" id="A0A7S7NTP7"/>
<gene>
    <name evidence="10" type="primary">ilvN</name>
    <name evidence="10" type="ORF">IRI77_06730</name>
</gene>
<dbReference type="InterPro" id="IPR027271">
    <property type="entry name" value="Acetolactate_synth/TF_NikR_C"/>
</dbReference>
<dbReference type="NCBIfam" id="NF008864">
    <property type="entry name" value="PRK11895.1"/>
    <property type="match status" value="1"/>
</dbReference>
<dbReference type="Gene3D" id="3.30.70.1150">
    <property type="entry name" value="ACT-like. Chain A, domain 2"/>
    <property type="match status" value="1"/>
</dbReference>
<dbReference type="GO" id="GO:0009097">
    <property type="term" value="P:isoleucine biosynthetic process"/>
    <property type="evidence" value="ECO:0007669"/>
    <property type="project" value="UniProtKB-UniRule"/>
</dbReference>
<dbReference type="EC" id="2.2.1.6" evidence="8"/>
<dbReference type="Gene3D" id="3.30.70.260">
    <property type="match status" value="1"/>
</dbReference>
<dbReference type="InterPro" id="IPR002912">
    <property type="entry name" value="ACT_dom"/>
</dbReference>
<dbReference type="Proteomes" id="UP000593892">
    <property type="component" value="Chromosome"/>
</dbReference>
<dbReference type="InterPro" id="IPR039557">
    <property type="entry name" value="AHAS_ACT"/>
</dbReference>
<dbReference type="GO" id="GO:0003984">
    <property type="term" value="F:acetolactate synthase activity"/>
    <property type="evidence" value="ECO:0007669"/>
    <property type="project" value="UniProtKB-UniRule"/>
</dbReference>
<evidence type="ECO:0000256" key="7">
    <source>
        <dbReference type="ARBA" id="ARBA00048670"/>
    </source>
</evidence>
<keyword evidence="5 8" id="KW-0028">Amino-acid biosynthesis</keyword>
<evidence type="ECO:0000256" key="6">
    <source>
        <dbReference type="ARBA" id="ARBA00023304"/>
    </source>
</evidence>
<dbReference type="UniPathway" id="UPA00049">
    <property type="reaction ID" value="UER00059"/>
</dbReference>
<comment type="pathway">
    <text evidence="1 8">Amino-acid biosynthesis; L-isoleucine biosynthesis; L-isoleucine from 2-oxobutanoate: step 1/4.</text>
</comment>
<dbReference type="KEGG" id="pfer:IRI77_06730"/>
<reference evidence="10 11" key="1">
    <citation type="submission" date="2020-10" db="EMBL/GenBank/DDBJ databases">
        <title>Complete genome sequence of Paludibaculum fermentans P105T, a facultatively anaerobic acidobacterium capable of dissimilatory Fe(III) reduction.</title>
        <authorList>
            <person name="Dedysh S.N."/>
            <person name="Beletsky A.V."/>
            <person name="Kulichevskaya I.S."/>
            <person name="Mardanov A.V."/>
            <person name="Ravin N.V."/>
        </authorList>
    </citation>
    <scope>NUCLEOTIDE SEQUENCE [LARGE SCALE GENOMIC DNA]</scope>
    <source>
        <strain evidence="10 11">P105</strain>
    </source>
</reference>
<evidence type="ECO:0000256" key="4">
    <source>
        <dbReference type="ARBA" id="ARBA00011744"/>
    </source>
</evidence>
<dbReference type="InterPro" id="IPR045865">
    <property type="entry name" value="ACT-like_dom_sf"/>
</dbReference>
<feature type="domain" description="ACT" evidence="9">
    <location>
        <begin position="4"/>
        <end position="81"/>
    </location>
</feature>
<dbReference type="SUPFAM" id="SSF55021">
    <property type="entry name" value="ACT-like"/>
    <property type="match status" value="2"/>
</dbReference>
<sequence length="178" mass="19539">MLMTISILMENKPGALMRVTGLISQRGYNIESLTVARTLDPTLSRMTLMVDVESRLRGLVIKQMNRLVNVLQAADLTDAPAVMREMVLLRVRATQENRTAILKESEIFGARVVDSSVEGFALEATGASEKMEEFIAVMETYGEIEVTRSGMVAVSLEAKKLRLAPPISKGQPETVGQV</sequence>
<comment type="similarity">
    <text evidence="3 8">Belongs to the acetolactate synthase small subunit family.</text>
</comment>
<dbReference type="PANTHER" id="PTHR30239:SF0">
    <property type="entry name" value="ACETOLACTATE SYNTHASE SMALL SUBUNIT 1, CHLOROPLASTIC"/>
    <property type="match status" value="1"/>
</dbReference>
<dbReference type="RefSeq" id="WP_194451304.1">
    <property type="nucleotide sequence ID" value="NZ_CP063849.1"/>
</dbReference>
<dbReference type="CDD" id="cd04878">
    <property type="entry name" value="ACT_AHAS"/>
    <property type="match status" value="1"/>
</dbReference>